<dbReference type="InterPro" id="IPR018961">
    <property type="entry name" value="DnaJ_homolog_subfam-C_membr-28"/>
</dbReference>
<accession>A0A938YN83</accession>
<feature type="region of interest" description="Disordered" evidence="1">
    <location>
        <begin position="1"/>
        <end position="32"/>
    </location>
</feature>
<gene>
    <name evidence="3" type="ORF">JL107_05925</name>
    <name evidence="4" type="ORF">JL107_18100</name>
</gene>
<evidence type="ECO:0000259" key="2">
    <source>
        <dbReference type="Pfam" id="PF09350"/>
    </source>
</evidence>
<dbReference type="Proteomes" id="UP000663801">
    <property type="component" value="Unassembled WGS sequence"/>
</dbReference>
<dbReference type="EMBL" id="JAERWL010000017">
    <property type="protein sequence ID" value="MBM9478365.1"/>
    <property type="molecule type" value="Genomic_DNA"/>
</dbReference>
<name>A0A938YN83_9ACTN</name>
<dbReference type="Pfam" id="PF09350">
    <property type="entry name" value="DJC28_CD"/>
    <property type="match status" value="1"/>
</dbReference>
<feature type="domain" description="DnaJ homologue subfamily C member 28 conserved" evidence="2">
    <location>
        <begin position="6"/>
        <end position="70"/>
    </location>
</feature>
<reference evidence="3" key="1">
    <citation type="submission" date="2021-01" db="EMBL/GenBank/DDBJ databases">
        <title>KCTC 19127 draft genome.</title>
        <authorList>
            <person name="An D."/>
        </authorList>
    </citation>
    <scope>NUCLEOTIDE SEQUENCE</scope>
    <source>
        <strain evidence="3">KCTC 19127</strain>
    </source>
</reference>
<sequence>MDGVLRDAAARGAFDDLPGAGKPLPPAPPGRHDENWWIKQFAERENVPGSEFLPEALRIRKEVETLDERMASRISEDAVRRELTDLDRRIRTEILLPTSAFLCGPPLDIEAVLARWREARAIRPPVTRTEPAPPAPRRGGWRRWLFGPGG</sequence>
<comment type="caution">
    <text evidence="3">The sequence shown here is derived from an EMBL/GenBank/DDBJ whole genome shotgun (WGS) entry which is preliminary data.</text>
</comment>
<evidence type="ECO:0000313" key="5">
    <source>
        <dbReference type="Proteomes" id="UP000663801"/>
    </source>
</evidence>
<proteinExistence type="predicted"/>
<dbReference type="AlphaFoldDB" id="A0A938YN83"/>
<dbReference type="RefSeq" id="WP_205256029.1">
    <property type="nucleotide sequence ID" value="NZ_BAAAPV010000002.1"/>
</dbReference>
<keyword evidence="5" id="KW-1185">Reference proteome</keyword>
<protein>
    <submittedName>
        <fullName evidence="3">DUF1992 domain-containing protein</fullName>
    </submittedName>
</protein>
<organism evidence="3 5">
    <name type="scientific">Nakamurella flavida</name>
    <dbReference type="NCBI Taxonomy" id="363630"/>
    <lineage>
        <taxon>Bacteria</taxon>
        <taxon>Bacillati</taxon>
        <taxon>Actinomycetota</taxon>
        <taxon>Actinomycetes</taxon>
        <taxon>Nakamurellales</taxon>
        <taxon>Nakamurellaceae</taxon>
        <taxon>Nakamurella</taxon>
    </lineage>
</organism>
<evidence type="ECO:0000313" key="4">
    <source>
        <dbReference type="EMBL" id="MBM9478365.1"/>
    </source>
</evidence>
<dbReference type="EMBL" id="JAERWL010000005">
    <property type="protein sequence ID" value="MBM9475975.1"/>
    <property type="molecule type" value="Genomic_DNA"/>
</dbReference>
<evidence type="ECO:0000313" key="3">
    <source>
        <dbReference type="EMBL" id="MBM9475975.1"/>
    </source>
</evidence>
<evidence type="ECO:0000256" key="1">
    <source>
        <dbReference type="SAM" id="MobiDB-lite"/>
    </source>
</evidence>